<evidence type="ECO:0008006" key="4">
    <source>
        <dbReference type="Google" id="ProtNLM"/>
    </source>
</evidence>
<gene>
    <name evidence="2" type="ORF">RSOLAG22IIIB_13208</name>
</gene>
<feature type="signal peptide" evidence="1">
    <location>
        <begin position="1"/>
        <end position="22"/>
    </location>
</feature>
<evidence type="ECO:0000256" key="1">
    <source>
        <dbReference type="SAM" id="SignalP"/>
    </source>
</evidence>
<organism evidence="2 3">
    <name type="scientific">Rhizoctonia solani</name>
    <dbReference type="NCBI Taxonomy" id="456999"/>
    <lineage>
        <taxon>Eukaryota</taxon>
        <taxon>Fungi</taxon>
        <taxon>Dikarya</taxon>
        <taxon>Basidiomycota</taxon>
        <taxon>Agaricomycotina</taxon>
        <taxon>Agaricomycetes</taxon>
        <taxon>Cantharellales</taxon>
        <taxon>Ceratobasidiaceae</taxon>
        <taxon>Rhizoctonia</taxon>
    </lineage>
</organism>
<evidence type="ECO:0000313" key="2">
    <source>
        <dbReference type="EMBL" id="CUA78531.1"/>
    </source>
</evidence>
<protein>
    <recommendedName>
        <fullName evidence="4">Secreted protein</fullName>
    </recommendedName>
</protein>
<dbReference type="AlphaFoldDB" id="A0A0K6GJA8"/>
<keyword evidence="3" id="KW-1185">Reference proteome</keyword>
<keyword evidence="1" id="KW-0732">Signal</keyword>
<evidence type="ECO:0000313" key="3">
    <source>
        <dbReference type="Proteomes" id="UP000044841"/>
    </source>
</evidence>
<dbReference type="EMBL" id="CYGV01002052">
    <property type="protein sequence ID" value="CUA78531.1"/>
    <property type="molecule type" value="Genomic_DNA"/>
</dbReference>
<reference evidence="2 3" key="1">
    <citation type="submission" date="2015-07" db="EMBL/GenBank/DDBJ databases">
        <authorList>
            <person name="Noorani M."/>
        </authorList>
    </citation>
    <scope>NUCLEOTIDE SEQUENCE [LARGE SCALE GENOMIC DNA]</scope>
    <source>
        <strain evidence="2">BBA 69670</strain>
    </source>
</reference>
<proteinExistence type="predicted"/>
<accession>A0A0K6GJA8</accession>
<dbReference type="Proteomes" id="UP000044841">
    <property type="component" value="Unassembled WGS sequence"/>
</dbReference>
<sequence length="176" mass="19081">MLLSYVCYLFSVVLTFSAVVWGAPLGAGKNLIARDGAHLMGSIAGTKAPGMLNDRHGADRTLAPNKAAGIFKKAESGLHSLAEASRGQTDSRGILGDIAQLWKCIFESALEEIRKAIEKGTEISDRTLGRLKEAIEKLKTFGIDMTEEVKALIETFSEKGKEDFQKILEKLAINAE</sequence>
<feature type="chain" id="PRO_5005503472" description="Secreted protein" evidence="1">
    <location>
        <begin position="23"/>
        <end position="176"/>
    </location>
</feature>
<name>A0A0K6GJA8_9AGAM</name>